<evidence type="ECO:0000313" key="2">
    <source>
        <dbReference type="Proteomes" id="UP000308886"/>
    </source>
</evidence>
<comment type="caution">
    <text evidence="1">The sequence shown here is derived from an EMBL/GenBank/DDBJ whole genome shotgun (WGS) entry which is preliminary data.</text>
</comment>
<organism evidence="1 2">
    <name type="scientific">Palleniella muris</name>
    <dbReference type="NCBI Taxonomy" id="3038145"/>
    <lineage>
        <taxon>Bacteria</taxon>
        <taxon>Pseudomonadati</taxon>
        <taxon>Bacteroidota</taxon>
        <taxon>Bacteroidia</taxon>
        <taxon>Bacteroidales</taxon>
        <taxon>Prevotellaceae</taxon>
        <taxon>Palleniella</taxon>
    </lineage>
</organism>
<dbReference type="EMBL" id="SRZC01000016">
    <property type="protein sequence ID" value="TGX81499.1"/>
    <property type="molecule type" value="Genomic_DNA"/>
</dbReference>
<name>A0AC61QP36_9BACT</name>
<protein>
    <submittedName>
        <fullName evidence="1">Uncharacterized protein</fullName>
    </submittedName>
</protein>
<gene>
    <name evidence="1" type="ORF">E5358_10210</name>
</gene>
<accession>A0AC61QP36</accession>
<proteinExistence type="predicted"/>
<dbReference type="Proteomes" id="UP000308886">
    <property type="component" value="Unassembled WGS sequence"/>
</dbReference>
<reference evidence="1" key="1">
    <citation type="submission" date="2019-04" db="EMBL/GenBank/DDBJ databases">
        <title>Microbes associate with the intestines of laboratory mice.</title>
        <authorList>
            <person name="Navarre W."/>
            <person name="Wong E."/>
            <person name="Huang K."/>
            <person name="Tropini C."/>
            <person name="Ng K."/>
            <person name="Yu B."/>
        </authorList>
    </citation>
    <scope>NUCLEOTIDE SEQUENCE</scope>
    <source>
        <strain evidence="1">NM73_A23</strain>
    </source>
</reference>
<keyword evidence="2" id="KW-1185">Reference proteome</keyword>
<evidence type="ECO:0000313" key="1">
    <source>
        <dbReference type="EMBL" id="TGX81499.1"/>
    </source>
</evidence>
<sequence>MKKFIFFALAAILSVALISCNNDDDDKYTEGENAVTLEGTWKGKTIITHEIENEKGETTYEEEEVNTTIQFVGNPDKARYGTKGTGRWSDEYDDGTYSYNRTEWEVDFVQIIIKLLDNDGKPTGTVLYIKNDGYSLSNNLFSGKVDYDGDMRGFAFERKNSYNWGD</sequence>